<accession>A0A4S3LZS6</accession>
<keyword evidence="2" id="KW-1185">Reference proteome</keyword>
<dbReference type="EMBL" id="SSMC01000004">
    <property type="protein sequence ID" value="THD65789.1"/>
    <property type="molecule type" value="Genomic_DNA"/>
</dbReference>
<gene>
    <name evidence="1" type="ORF">E7Z59_14475</name>
</gene>
<evidence type="ECO:0000313" key="2">
    <source>
        <dbReference type="Proteomes" id="UP000305939"/>
    </source>
</evidence>
<dbReference type="AlphaFoldDB" id="A0A4S3LZS6"/>
<dbReference type="RefSeq" id="WP_136337072.1">
    <property type="nucleotide sequence ID" value="NZ_QXMP01000002.1"/>
</dbReference>
<dbReference type="Proteomes" id="UP000305939">
    <property type="component" value="Unassembled WGS sequence"/>
</dbReference>
<organism evidence="1 2">
    <name type="scientific">Robertkochia marina</name>
    <dbReference type="NCBI Taxonomy" id="1227945"/>
    <lineage>
        <taxon>Bacteria</taxon>
        <taxon>Pseudomonadati</taxon>
        <taxon>Bacteroidota</taxon>
        <taxon>Flavobacteriia</taxon>
        <taxon>Flavobacteriales</taxon>
        <taxon>Flavobacteriaceae</taxon>
        <taxon>Robertkochia</taxon>
    </lineage>
</organism>
<reference evidence="1 2" key="1">
    <citation type="submission" date="2019-04" db="EMBL/GenBank/DDBJ databases">
        <title>Draft genome sequence of Robertkochia marina CC-AMO-30D.</title>
        <authorList>
            <person name="Hameed A."/>
            <person name="Lin S.-Y."/>
            <person name="Shahina M."/>
            <person name="Lai W.-A."/>
            <person name="Young C.-C."/>
        </authorList>
    </citation>
    <scope>NUCLEOTIDE SEQUENCE [LARGE SCALE GENOMIC DNA]</scope>
    <source>
        <strain evidence="1 2">CC-AMO-30D</strain>
    </source>
</reference>
<protein>
    <submittedName>
        <fullName evidence="1">Uncharacterized protein</fullName>
    </submittedName>
</protein>
<sequence>MYKTLEYLKYLYRSTNQHGVHSPFVFQWVTQAMYGKQEQDVHPVLKELKTLNDLKRKDLKALNRSLYHLYGDRCPQIILPGITAKAPEQTNRLVFIDLTKGAPPPQPEALVRILDNDTLVLIRKTGVPSFWRALTTHPEVHLTIDCYHIGYALKRKEQVKENFTIRL</sequence>
<proteinExistence type="predicted"/>
<name>A0A4S3LZS6_9FLAO</name>
<comment type="caution">
    <text evidence="1">The sequence shown here is derived from an EMBL/GenBank/DDBJ whole genome shotgun (WGS) entry which is preliminary data.</text>
</comment>
<dbReference type="OrthoDB" id="5464618at2"/>
<evidence type="ECO:0000313" key="1">
    <source>
        <dbReference type="EMBL" id="THD65789.1"/>
    </source>
</evidence>